<evidence type="ECO:0000256" key="11">
    <source>
        <dbReference type="ARBA" id="ARBA00049406"/>
    </source>
</evidence>
<keyword evidence="8" id="KW-0408">Iron</keyword>
<keyword evidence="10 13" id="KW-0456">Lyase</keyword>
<evidence type="ECO:0000313" key="13">
    <source>
        <dbReference type="EMBL" id="MCF1751195.1"/>
    </source>
</evidence>
<dbReference type="PANTHER" id="PTHR30182">
    <property type="entry name" value="L-SERINE DEHYDRATASE"/>
    <property type="match status" value="1"/>
</dbReference>
<evidence type="ECO:0000256" key="4">
    <source>
        <dbReference type="ARBA" id="ARBA00012093"/>
    </source>
</evidence>
<dbReference type="PANTHER" id="PTHR30182:SF1">
    <property type="entry name" value="L-SERINE DEHYDRATASE 1"/>
    <property type="match status" value="1"/>
</dbReference>
<dbReference type="Gene3D" id="3.30.1330.90">
    <property type="entry name" value="D-3-phosphoglycerate dehydrogenase, domain 3"/>
    <property type="match status" value="1"/>
</dbReference>
<organism evidence="13 14">
    <name type="scientific">Mariniradius sediminis</name>
    <dbReference type="NCBI Taxonomy" id="2909237"/>
    <lineage>
        <taxon>Bacteria</taxon>
        <taxon>Pseudomonadati</taxon>
        <taxon>Bacteroidota</taxon>
        <taxon>Cytophagia</taxon>
        <taxon>Cytophagales</taxon>
        <taxon>Cyclobacteriaceae</taxon>
        <taxon>Mariniradius</taxon>
    </lineage>
</organism>
<keyword evidence="6" id="KW-0004">4Fe-4S</keyword>
<evidence type="ECO:0000256" key="8">
    <source>
        <dbReference type="ARBA" id="ARBA00023004"/>
    </source>
</evidence>
<dbReference type="InterPro" id="IPR051318">
    <property type="entry name" value="Fe-S_L-Ser"/>
</dbReference>
<keyword evidence="7" id="KW-0479">Metal-binding</keyword>
<protein>
    <recommendedName>
        <fullName evidence="4">L-serine ammonia-lyase</fullName>
        <ecNumber evidence="4">4.3.1.17</ecNumber>
    </recommendedName>
</protein>
<evidence type="ECO:0000256" key="5">
    <source>
        <dbReference type="ARBA" id="ARBA00022432"/>
    </source>
</evidence>
<reference evidence="13 14" key="1">
    <citation type="submission" date="2022-01" db="EMBL/GenBank/DDBJ databases">
        <title>Mariniradius saccharolyticus sp. nov., isolated from sediment of a river.</title>
        <authorList>
            <person name="Liu H."/>
        </authorList>
    </citation>
    <scope>NUCLEOTIDE SEQUENCE [LARGE SCALE GENOMIC DNA]</scope>
    <source>
        <strain evidence="13 14">RY-2</strain>
    </source>
</reference>
<comment type="cofactor">
    <cofactor evidence="1">
        <name>[4Fe-4S] cluster</name>
        <dbReference type="ChEBI" id="CHEBI:49883"/>
    </cofactor>
</comment>
<evidence type="ECO:0000256" key="3">
    <source>
        <dbReference type="ARBA" id="ARBA00008636"/>
    </source>
</evidence>
<comment type="pathway">
    <text evidence="2">Carbohydrate biosynthesis; gluconeogenesis.</text>
</comment>
<gene>
    <name evidence="13" type="ORF">L0U89_08935</name>
</gene>
<evidence type="ECO:0000256" key="1">
    <source>
        <dbReference type="ARBA" id="ARBA00001966"/>
    </source>
</evidence>
<dbReference type="Pfam" id="PF03313">
    <property type="entry name" value="SDH_alpha"/>
    <property type="match status" value="1"/>
</dbReference>
<evidence type="ECO:0000256" key="9">
    <source>
        <dbReference type="ARBA" id="ARBA00023014"/>
    </source>
</evidence>
<evidence type="ECO:0000259" key="12">
    <source>
        <dbReference type="Pfam" id="PF03313"/>
    </source>
</evidence>
<sequence>METFPSIFNDVVGPVMRGPSSSHCAASLRIGRICHDLMDGQISSIEIDFDPNGSLATTHKDQGSDMGLFGGFLGWEAYDERLVHSEQHLGAAGIQVKINIKDIQAEHPNTYKITLTNPWESHQVIAISTGGGMIEVIEIDGTKVSMAGDSYVTLVFADDPAGIERYLEQTVDHSNLEIIVGDRPFVEIRSWESLEESLIQDLRELEAVSSVKQIGPVLPILSVKNQTVPFITCEEMLAYNQDKGLSLWELAVRYESMRGNISEAEVLSKMEDIRQIMKNAVEAGLKGTHFEDRILGPQSVKFKSMVEDRKLVAADVLNKIIMYVSAIMEVKSSMGVIVAAPTAGSCGAMPGSVLAVADTLGLSDEETVRALMVAGLIGVFIAAHSTFAAEVGGCQAECGSGSCMAAAAIVSLAGGTLQQSLSAASMALQSSLGMICDPIGNRVEAPCLNRNVMAASNALSCANMAMADYDHLIPLDEVIETMYVVGNSIPNTLRCTNLGGLSITKTAKEIEARLGQKQFFKSC</sequence>
<dbReference type="EMBL" id="JAKEVZ010000006">
    <property type="protein sequence ID" value="MCF1751195.1"/>
    <property type="molecule type" value="Genomic_DNA"/>
</dbReference>
<dbReference type="EC" id="4.3.1.17" evidence="4"/>
<comment type="catalytic activity">
    <reaction evidence="11">
        <text>L-serine = pyruvate + NH4(+)</text>
        <dbReference type="Rhea" id="RHEA:19169"/>
        <dbReference type="ChEBI" id="CHEBI:15361"/>
        <dbReference type="ChEBI" id="CHEBI:28938"/>
        <dbReference type="ChEBI" id="CHEBI:33384"/>
        <dbReference type="EC" id="4.3.1.17"/>
    </reaction>
</comment>
<evidence type="ECO:0000256" key="6">
    <source>
        <dbReference type="ARBA" id="ARBA00022485"/>
    </source>
</evidence>
<proteinExistence type="inferred from homology"/>
<evidence type="ECO:0000256" key="2">
    <source>
        <dbReference type="ARBA" id="ARBA00004742"/>
    </source>
</evidence>
<keyword evidence="9" id="KW-0411">Iron-sulfur</keyword>
<comment type="caution">
    <text evidence="13">The sequence shown here is derived from an EMBL/GenBank/DDBJ whole genome shotgun (WGS) entry which is preliminary data.</text>
</comment>
<dbReference type="GO" id="GO:0003941">
    <property type="term" value="F:L-serine ammonia-lyase activity"/>
    <property type="evidence" value="ECO:0007669"/>
    <property type="project" value="UniProtKB-EC"/>
</dbReference>
<dbReference type="SUPFAM" id="SSF143548">
    <property type="entry name" value="Serine metabolism enzymes domain"/>
    <property type="match status" value="1"/>
</dbReference>
<feature type="domain" description="Serine dehydratase-like alpha subunit" evidence="12">
    <location>
        <begin position="243"/>
        <end position="501"/>
    </location>
</feature>
<evidence type="ECO:0000256" key="7">
    <source>
        <dbReference type="ARBA" id="ARBA00022723"/>
    </source>
</evidence>
<dbReference type="InterPro" id="IPR029009">
    <property type="entry name" value="ASB_dom_sf"/>
</dbReference>
<name>A0ABS9BT12_9BACT</name>
<accession>A0ABS9BT12</accession>
<dbReference type="InterPro" id="IPR005130">
    <property type="entry name" value="Ser_deHydtase-like_asu"/>
</dbReference>
<keyword evidence="14" id="KW-1185">Reference proteome</keyword>
<evidence type="ECO:0000256" key="10">
    <source>
        <dbReference type="ARBA" id="ARBA00023239"/>
    </source>
</evidence>
<keyword evidence="5" id="KW-0312">Gluconeogenesis</keyword>
<evidence type="ECO:0000313" key="14">
    <source>
        <dbReference type="Proteomes" id="UP001201449"/>
    </source>
</evidence>
<dbReference type="Proteomes" id="UP001201449">
    <property type="component" value="Unassembled WGS sequence"/>
</dbReference>
<dbReference type="RefSeq" id="WP_234861230.1">
    <property type="nucleotide sequence ID" value="NZ_JAKEVZ010000006.1"/>
</dbReference>
<comment type="similarity">
    <text evidence="3">Belongs to the iron-sulfur dependent L-serine dehydratase family.</text>
</comment>